<reference evidence="3" key="1">
    <citation type="submission" date="2020-06" db="EMBL/GenBank/DDBJ databases">
        <title>A chromosome-scale genome assembly of Talaromyces rugulosus W13939.</title>
        <authorList>
            <person name="Wang B."/>
            <person name="Guo L."/>
            <person name="Ye K."/>
            <person name="Wang L."/>
        </authorList>
    </citation>
    <scope>NUCLEOTIDE SEQUENCE [LARGE SCALE GENOMIC DNA]</scope>
    <source>
        <strain evidence="3">W13939</strain>
    </source>
</reference>
<dbReference type="GeneID" id="55989606"/>
<dbReference type="OrthoDB" id="5343576at2759"/>
<dbReference type="RefSeq" id="XP_035341185.1">
    <property type="nucleotide sequence ID" value="XM_035485292.1"/>
</dbReference>
<evidence type="ECO:0000313" key="2">
    <source>
        <dbReference type="EMBL" id="QKX55006.1"/>
    </source>
</evidence>
<feature type="region of interest" description="Disordered" evidence="1">
    <location>
        <begin position="290"/>
        <end position="476"/>
    </location>
</feature>
<proteinExistence type="predicted"/>
<dbReference type="AlphaFoldDB" id="A0A7H8QM94"/>
<feature type="compositionally biased region" description="Basic and acidic residues" evidence="1">
    <location>
        <begin position="300"/>
        <end position="312"/>
    </location>
</feature>
<gene>
    <name evidence="2" type="ORF">TRUGW13939_02096</name>
</gene>
<feature type="compositionally biased region" description="Basic and acidic residues" evidence="1">
    <location>
        <begin position="338"/>
        <end position="351"/>
    </location>
</feature>
<dbReference type="Proteomes" id="UP000509510">
    <property type="component" value="Chromosome I"/>
</dbReference>
<feature type="compositionally biased region" description="Basic and acidic residues" evidence="1">
    <location>
        <begin position="384"/>
        <end position="393"/>
    </location>
</feature>
<feature type="compositionally biased region" description="Polar residues" evidence="1">
    <location>
        <begin position="394"/>
        <end position="403"/>
    </location>
</feature>
<sequence length="502" mass="54513">MSPARVFETPVPDNRDPQTLLSALDALLVTAHQLSLREQDLRRKVLFAHDQYQKLADRVEGGFTPEEQKVLEEIRPDDLENWPKLDASVKPVDVVEYLRDAGNIQPQLCDVVVAGLDQSRQEAATTVNGSSFGVRSNPCLVAEKARRPSLYERDFTTTNGVRGSLRCPFAKPVDNNKSVDGTHDEQSSTANRCEFDPIKADQAQELVSSAGASGRSSAARCPIRYMDDHSPEELAQYFENHKHEIPRSHAICVGRFQKNGATMRQIDAKYGSLVNMIQGLGVKHKSLLPISEQNGSTSSPDERVEKWAEDVSSKSPHPASLSTVEEGVAEDSSPPADRAGRFERPLREVRVGESPSRPWGIPVPVSHQTQSAMNSPVAPVVPKDVTDTPKVTESDGLQPQDASPTPARPRGKCPFDHKALMLQQPTPSAKEAPPTIDASDLPAPPSSANEGNGIPRPETTGGGDKSSSAKPSQMIFNGPVFFGYSAEDAAALMQQLAQRPAE</sequence>
<accession>A0A7H8QM94</accession>
<evidence type="ECO:0000313" key="3">
    <source>
        <dbReference type="Proteomes" id="UP000509510"/>
    </source>
</evidence>
<evidence type="ECO:0000256" key="1">
    <source>
        <dbReference type="SAM" id="MobiDB-lite"/>
    </source>
</evidence>
<protein>
    <submittedName>
        <fullName evidence="2">Uncharacterized protein</fullName>
    </submittedName>
</protein>
<keyword evidence="3" id="KW-1185">Reference proteome</keyword>
<feature type="compositionally biased region" description="Polar residues" evidence="1">
    <location>
        <begin position="465"/>
        <end position="475"/>
    </location>
</feature>
<dbReference type="KEGG" id="trg:TRUGW13939_02096"/>
<name>A0A7H8QM94_TALRU</name>
<organism evidence="2 3">
    <name type="scientific">Talaromyces rugulosus</name>
    <name type="common">Penicillium rugulosum</name>
    <dbReference type="NCBI Taxonomy" id="121627"/>
    <lineage>
        <taxon>Eukaryota</taxon>
        <taxon>Fungi</taxon>
        <taxon>Dikarya</taxon>
        <taxon>Ascomycota</taxon>
        <taxon>Pezizomycotina</taxon>
        <taxon>Eurotiomycetes</taxon>
        <taxon>Eurotiomycetidae</taxon>
        <taxon>Eurotiales</taxon>
        <taxon>Trichocomaceae</taxon>
        <taxon>Talaromyces</taxon>
        <taxon>Talaromyces sect. Islandici</taxon>
    </lineage>
</organism>
<dbReference type="EMBL" id="CP055898">
    <property type="protein sequence ID" value="QKX55006.1"/>
    <property type="molecule type" value="Genomic_DNA"/>
</dbReference>
<dbReference type="PROSITE" id="PS50890">
    <property type="entry name" value="PUA"/>
    <property type="match status" value="1"/>
</dbReference>